<evidence type="ECO:0000256" key="2">
    <source>
        <dbReference type="ARBA" id="ARBA00022679"/>
    </source>
</evidence>
<dbReference type="GO" id="GO:0032259">
    <property type="term" value="P:methylation"/>
    <property type="evidence" value="ECO:0007669"/>
    <property type="project" value="UniProtKB-KW"/>
</dbReference>
<proteinExistence type="predicted"/>
<evidence type="ECO:0000256" key="1">
    <source>
        <dbReference type="ARBA" id="ARBA00022603"/>
    </source>
</evidence>
<dbReference type="SUPFAM" id="SSF46785">
    <property type="entry name" value="Winged helix' DNA-binding domain"/>
    <property type="match status" value="1"/>
</dbReference>
<dbReference type="Proteomes" id="UP000054383">
    <property type="component" value="Unassembled WGS sequence"/>
</dbReference>
<keyword evidence="3" id="KW-0949">S-adenosyl-L-methionine</keyword>
<dbReference type="OrthoDB" id="1606438at2759"/>
<organism evidence="5 6">
    <name type="scientific">Talaromyces islandicus</name>
    <name type="common">Penicillium islandicum</name>
    <dbReference type="NCBI Taxonomy" id="28573"/>
    <lineage>
        <taxon>Eukaryota</taxon>
        <taxon>Fungi</taxon>
        <taxon>Dikarya</taxon>
        <taxon>Ascomycota</taxon>
        <taxon>Pezizomycotina</taxon>
        <taxon>Eurotiomycetes</taxon>
        <taxon>Eurotiomycetidae</taxon>
        <taxon>Eurotiales</taxon>
        <taxon>Trichocomaceae</taxon>
        <taxon>Talaromyces</taxon>
        <taxon>Talaromyces sect. Islandici</taxon>
    </lineage>
</organism>
<keyword evidence="6" id="KW-1185">Reference proteome</keyword>
<feature type="domain" description="O-methyltransferase C-terminal" evidence="4">
    <location>
        <begin position="222"/>
        <end position="414"/>
    </location>
</feature>
<reference evidence="5 6" key="1">
    <citation type="submission" date="2015-04" db="EMBL/GenBank/DDBJ databases">
        <authorList>
            <person name="Syromyatnikov M.Y."/>
            <person name="Popov V.N."/>
        </authorList>
    </citation>
    <scope>NUCLEOTIDE SEQUENCE [LARGE SCALE GENOMIC DNA]</scope>
    <source>
        <strain evidence="5">WF-38-12</strain>
    </source>
</reference>
<sequence length="448" mass="49122">MASSNNTSRLVELAGIISSAVDKIQGALSEKGLPQPSFDEDSNYVLPAEAHVVEAQGQVLDAAGELYDLLLDPFTLLFRHGGVGDALFPMLNDLNGHLHNNMVCQQAITRFRMADQVPPGGQRSFADIAKSIKVDEQSVTRLLRYAMTMRIFCEPTPGMVAHTNISKLLRTPHVHDWMTVATEEIWPASTKASMLDAMQKWPGSQEPNETGFTISNNTTVSIYDTMAANPQRAERFGGAMVAFASSPSVDIAHLVNYYNWASLGDAAQVVDIGGGTGAVAKQLAEQYSGLHVLVQDIAPVVDDAKANVPAYLKERVRFMTHDMFAPQTITADVYVLRWVLHNWADKYAIMILRALVPALRCGVKILLNEMCMPDPGAVALSREKDLRAMDLDMAAVFNSHERSAGQWRSLLAEADPRFELRNVIQPPGSILAIIEVGWNVTSSLSYEL</sequence>
<dbReference type="PROSITE" id="PS51683">
    <property type="entry name" value="SAM_OMT_II"/>
    <property type="match status" value="1"/>
</dbReference>
<dbReference type="InterPro" id="IPR036390">
    <property type="entry name" value="WH_DNA-bd_sf"/>
</dbReference>
<evidence type="ECO:0000259" key="4">
    <source>
        <dbReference type="Pfam" id="PF00891"/>
    </source>
</evidence>
<gene>
    <name evidence="5" type="ORF">PISL3812_01330</name>
</gene>
<dbReference type="EMBL" id="CVMT01000001">
    <property type="protein sequence ID" value="CRG83980.1"/>
    <property type="molecule type" value="Genomic_DNA"/>
</dbReference>
<dbReference type="PANTHER" id="PTHR43712">
    <property type="entry name" value="PUTATIVE (AFU_ORTHOLOGUE AFUA_4G14580)-RELATED"/>
    <property type="match status" value="1"/>
</dbReference>
<dbReference type="InterPro" id="IPR016461">
    <property type="entry name" value="COMT-like"/>
</dbReference>
<dbReference type="STRING" id="28573.A0A0U1LLU4"/>
<dbReference type="Gene3D" id="3.40.50.150">
    <property type="entry name" value="Vaccinia Virus protein VP39"/>
    <property type="match status" value="1"/>
</dbReference>
<name>A0A0U1LLU4_TALIS</name>
<dbReference type="SUPFAM" id="SSF53335">
    <property type="entry name" value="S-adenosyl-L-methionine-dependent methyltransferases"/>
    <property type="match status" value="1"/>
</dbReference>
<dbReference type="InterPro" id="IPR001077">
    <property type="entry name" value="COMT_C"/>
</dbReference>
<dbReference type="AlphaFoldDB" id="A0A0U1LLU4"/>
<protein>
    <submittedName>
        <fullName evidence="5">O-methyltransferase 7</fullName>
    </submittedName>
</protein>
<evidence type="ECO:0000256" key="3">
    <source>
        <dbReference type="ARBA" id="ARBA00022691"/>
    </source>
</evidence>
<dbReference type="Pfam" id="PF00891">
    <property type="entry name" value="Methyltransf_2"/>
    <property type="match status" value="1"/>
</dbReference>
<dbReference type="CDD" id="cd02440">
    <property type="entry name" value="AdoMet_MTases"/>
    <property type="match status" value="1"/>
</dbReference>
<dbReference type="OMA" id="KIKWEFP"/>
<dbReference type="InterPro" id="IPR029063">
    <property type="entry name" value="SAM-dependent_MTases_sf"/>
</dbReference>
<dbReference type="PANTHER" id="PTHR43712:SF12">
    <property type="entry name" value="STERIGMATOCYSTIN 8-O-METHYLTRANSFERASE"/>
    <property type="match status" value="1"/>
</dbReference>
<dbReference type="GO" id="GO:0008171">
    <property type="term" value="F:O-methyltransferase activity"/>
    <property type="evidence" value="ECO:0007669"/>
    <property type="project" value="InterPro"/>
</dbReference>
<evidence type="ECO:0000313" key="5">
    <source>
        <dbReference type="EMBL" id="CRG83980.1"/>
    </source>
</evidence>
<keyword evidence="1 5" id="KW-0489">Methyltransferase</keyword>
<evidence type="ECO:0000313" key="6">
    <source>
        <dbReference type="Proteomes" id="UP000054383"/>
    </source>
</evidence>
<dbReference type="InterPro" id="IPR036388">
    <property type="entry name" value="WH-like_DNA-bd_sf"/>
</dbReference>
<accession>A0A0U1LLU4</accession>
<dbReference type="Gene3D" id="1.10.10.10">
    <property type="entry name" value="Winged helix-like DNA-binding domain superfamily/Winged helix DNA-binding domain"/>
    <property type="match status" value="1"/>
</dbReference>
<keyword evidence="2 5" id="KW-0808">Transferase</keyword>